<dbReference type="STRING" id="400055.SAMN04490243_1484"/>
<accession>A0A1I6GAC6</accession>
<dbReference type="Gene3D" id="3.90.550.10">
    <property type="entry name" value="Spore Coat Polysaccharide Biosynthesis Protein SpsA, Chain A"/>
    <property type="match status" value="1"/>
</dbReference>
<name>A0A1I6GAC6_9FLAO</name>
<evidence type="ECO:0008006" key="3">
    <source>
        <dbReference type="Google" id="ProtNLM"/>
    </source>
</evidence>
<organism evidence="1 2">
    <name type="scientific">Robiginitalea myxolifaciens</name>
    <dbReference type="NCBI Taxonomy" id="400055"/>
    <lineage>
        <taxon>Bacteria</taxon>
        <taxon>Pseudomonadati</taxon>
        <taxon>Bacteroidota</taxon>
        <taxon>Flavobacteriia</taxon>
        <taxon>Flavobacteriales</taxon>
        <taxon>Flavobacteriaceae</taxon>
        <taxon>Robiginitalea</taxon>
    </lineage>
</organism>
<dbReference type="InterPro" id="IPR018641">
    <property type="entry name" value="Trfase_1_rSAM/seldom-assoc"/>
</dbReference>
<dbReference type="SUPFAM" id="SSF53448">
    <property type="entry name" value="Nucleotide-diphospho-sugar transferases"/>
    <property type="match status" value="1"/>
</dbReference>
<evidence type="ECO:0000313" key="1">
    <source>
        <dbReference type="EMBL" id="SFR39144.1"/>
    </source>
</evidence>
<dbReference type="Pfam" id="PF09837">
    <property type="entry name" value="DUF2064"/>
    <property type="match status" value="1"/>
</dbReference>
<sequence>MTPTADQALLIFTRNPELGKCKTRLAATIGDQAALEVYKHLLRHTASQAESFQEADKFVYFTEALGTGEFWNPERFEYKLQQGSDLGEKMQNAFMEAFHAGYKRVVLIGSDLPDLDTQVLSDAFAALQSQKVVLGPASDGGYYLVGLVEVPGQIFSGKAWGGPEVLADTLSDLKGIPVSLLAEKNDVDRYEDIAHRPEFKPYITHISK</sequence>
<evidence type="ECO:0000313" key="2">
    <source>
        <dbReference type="Proteomes" id="UP000199534"/>
    </source>
</evidence>
<dbReference type="Proteomes" id="UP000199534">
    <property type="component" value="Unassembled WGS sequence"/>
</dbReference>
<dbReference type="AlphaFoldDB" id="A0A1I6GAC6"/>
<dbReference type="OrthoDB" id="9798250at2"/>
<dbReference type="EMBL" id="FOYQ01000001">
    <property type="protein sequence ID" value="SFR39144.1"/>
    <property type="molecule type" value="Genomic_DNA"/>
</dbReference>
<gene>
    <name evidence="1" type="ORF">SAMN04490243_1484</name>
</gene>
<dbReference type="RefSeq" id="WP_092981865.1">
    <property type="nucleotide sequence ID" value="NZ_FOYQ01000001.1"/>
</dbReference>
<keyword evidence="2" id="KW-1185">Reference proteome</keyword>
<dbReference type="InterPro" id="IPR029044">
    <property type="entry name" value="Nucleotide-diphossugar_trans"/>
</dbReference>
<dbReference type="PANTHER" id="PTHR36529">
    <property type="entry name" value="SLL1095 PROTEIN"/>
    <property type="match status" value="1"/>
</dbReference>
<dbReference type="PANTHER" id="PTHR36529:SF1">
    <property type="entry name" value="GLYCOSYLTRANSFERASE"/>
    <property type="match status" value="1"/>
</dbReference>
<dbReference type="NCBIfam" id="TIGR04282">
    <property type="entry name" value="glyco_like_cofC"/>
    <property type="match status" value="1"/>
</dbReference>
<reference evidence="1 2" key="1">
    <citation type="submission" date="2016-10" db="EMBL/GenBank/DDBJ databases">
        <authorList>
            <person name="de Groot N.N."/>
        </authorList>
    </citation>
    <scope>NUCLEOTIDE SEQUENCE [LARGE SCALE GENOMIC DNA]</scope>
    <source>
        <strain evidence="1 2">DSM 21019</strain>
    </source>
</reference>
<proteinExistence type="predicted"/>
<protein>
    <recommendedName>
        <fullName evidence="3">Glycosyltransferase</fullName>
    </recommendedName>
</protein>